<evidence type="ECO:0000313" key="2">
    <source>
        <dbReference type="Proteomes" id="UP001159370"/>
    </source>
</evidence>
<protein>
    <submittedName>
        <fullName evidence="1">Uncharacterized protein</fullName>
    </submittedName>
</protein>
<dbReference type="RefSeq" id="WP_280651798.1">
    <property type="nucleotide sequence ID" value="NZ_JANQDL010000064.1"/>
</dbReference>
<dbReference type="Proteomes" id="UP001159370">
    <property type="component" value="Unassembled WGS sequence"/>
</dbReference>
<comment type="caution">
    <text evidence="1">The sequence shown here is derived from an EMBL/GenBank/DDBJ whole genome shotgun (WGS) entry which is preliminary data.</text>
</comment>
<dbReference type="GeneID" id="83685759"/>
<evidence type="ECO:0000313" key="1">
    <source>
        <dbReference type="EMBL" id="MDH6063956.1"/>
    </source>
</evidence>
<proteinExistence type="predicted"/>
<reference evidence="1 2" key="1">
    <citation type="journal article" date="2023" name="J. Phycol.">
        <title>Chrysosporum ovalisporum is synonymous with the true-branching cyanobacterium Umezakia natans (Nostocales/Aphanizomenonaceae).</title>
        <authorList>
            <person name="McGregor G.B."/>
            <person name="Sendall B.C."/>
            <person name="Niiyama Y."/>
            <person name="Tuji A."/>
            <person name="Willis A."/>
        </authorList>
    </citation>
    <scope>NUCLEOTIDE SEQUENCE [LARGE SCALE GENOMIC DNA]</scope>
    <source>
        <strain evidence="1 2">FSS-62</strain>
    </source>
</reference>
<organism evidence="1 2">
    <name type="scientific">Umezakia ovalisporum FSS-62</name>
    <dbReference type="NCBI Taxonomy" id="2971776"/>
    <lineage>
        <taxon>Bacteria</taxon>
        <taxon>Bacillati</taxon>
        <taxon>Cyanobacteriota</taxon>
        <taxon>Cyanophyceae</taxon>
        <taxon>Nostocales</taxon>
        <taxon>Nodulariaceae</taxon>
        <taxon>Umezakia</taxon>
    </lineage>
</organism>
<accession>A0AA43KEV7</accession>
<dbReference type="AlphaFoldDB" id="A0AA43KEV7"/>
<name>A0AA43KEV7_9CYAN</name>
<gene>
    <name evidence="1" type="ORF">NWP23_09280</name>
</gene>
<sequence length="48" mass="5566">MVMVIFHVYQPIGTPRFFDFKDEAGLIQQLCVADGVRDEILSQYYQSP</sequence>
<dbReference type="EMBL" id="JANQDL010000064">
    <property type="protein sequence ID" value="MDH6063956.1"/>
    <property type="molecule type" value="Genomic_DNA"/>
</dbReference>